<feature type="transmembrane region" description="Helical" evidence="6">
    <location>
        <begin position="255"/>
        <end position="274"/>
    </location>
</feature>
<dbReference type="CDD" id="cd06581">
    <property type="entry name" value="TM_PBP1_LivM_like"/>
    <property type="match status" value="1"/>
</dbReference>
<feature type="transmembrane region" description="Helical" evidence="6">
    <location>
        <begin position="36"/>
        <end position="53"/>
    </location>
</feature>
<feature type="transmembrane region" description="Helical" evidence="6">
    <location>
        <begin position="280"/>
        <end position="305"/>
    </location>
</feature>
<accession>A0A554SFM4</accession>
<keyword evidence="2" id="KW-1003">Cell membrane</keyword>
<feature type="transmembrane region" description="Helical" evidence="6">
    <location>
        <begin position="157"/>
        <end position="175"/>
    </location>
</feature>
<dbReference type="RefSeq" id="WP_143912218.1">
    <property type="nucleotide sequence ID" value="NZ_VLNT01000003.1"/>
</dbReference>
<evidence type="ECO:0000256" key="1">
    <source>
        <dbReference type="ARBA" id="ARBA00004651"/>
    </source>
</evidence>
<comment type="caution">
    <text evidence="7">The sequence shown here is derived from an EMBL/GenBank/DDBJ whole genome shotgun (WGS) entry which is preliminary data.</text>
</comment>
<name>A0A554SFM4_9ACTN</name>
<evidence type="ECO:0000256" key="6">
    <source>
        <dbReference type="SAM" id="Phobius"/>
    </source>
</evidence>
<evidence type="ECO:0000313" key="7">
    <source>
        <dbReference type="EMBL" id="TSD65148.1"/>
    </source>
</evidence>
<sequence length="331" mass="34492">MTTLVKRHASALGLVAVVALLLIVFSDDGVVLGRLTTIAVIGLIALSVGMGWGQVGILSLCQAQFAAVGAYVTAILSVQYDWPVLLTVVPAAVLPMLVAAVFGRFLVGLSALTLGIATFVLARLAHIAITNGGELTGGFLGISGVPRVDFAQSQLEFAFLSWACVLIVLVLYKNLMDSAFGRALRTIRHDPLRAEADGIRIETLQTKAFALTAGVAGTAGWLYAQFLSYIGPDSLGIALGISVVLMAIVGGAQSIVGPLIGAAVLISVGDYIPVESARGMVYGGALILMFLLAPGGLAAFAGFAGTELRRRRRHRADRSPAPEGQEAVSWH</sequence>
<dbReference type="InterPro" id="IPR043428">
    <property type="entry name" value="LivM-like"/>
</dbReference>
<dbReference type="Proteomes" id="UP000316988">
    <property type="component" value="Unassembled WGS sequence"/>
</dbReference>
<protein>
    <submittedName>
        <fullName evidence="7">Branched-chain amino acid ABC transporter permease</fullName>
    </submittedName>
</protein>
<keyword evidence="5 6" id="KW-0472">Membrane</keyword>
<dbReference type="OrthoDB" id="9814461at2"/>
<dbReference type="EMBL" id="VLNT01000003">
    <property type="protein sequence ID" value="TSD65148.1"/>
    <property type="molecule type" value="Genomic_DNA"/>
</dbReference>
<gene>
    <name evidence="7" type="ORF">FNM00_05425</name>
</gene>
<dbReference type="Pfam" id="PF02653">
    <property type="entry name" value="BPD_transp_2"/>
    <property type="match status" value="1"/>
</dbReference>
<feature type="transmembrane region" description="Helical" evidence="6">
    <location>
        <begin position="208"/>
        <end position="224"/>
    </location>
</feature>
<feature type="transmembrane region" description="Helical" evidence="6">
    <location>
        <begin position="109"/>
        <end position="129"/>
    </location>
</feature>
<evidence type="ECO:0000256" key="2">
    <source>
        <dbReference type="ARBA" id="ARBA00022475"/>
    </source>
</evidence>
<organism evidence="7 8">
    <name type="scientific">Aeromicrobium piscarium</name>
    <dbReference type="NCBI Taxonomy" id="2590901"/>
    <lineage>
        <taxon>Bacteria</taxon>
        <taxon>Bacillati</taxon>
        <taxon>Actinomycetota</taxon>
        <taxon>Actinomycetes</taxon>
        <taxon>Propionibacteriales</taxon>
        <taxon>Nocardioidaceae</taxon>
        <taxon>Aeromicrobium</taxon>
    </lineage>
</organism>
<dbReference type="PANTHER" id="PTHR30482">
    <property type="entry name" value="HIGH-AFFINITY BRANCHED-CHAIN AMINO ACID TRANSPORT SYSTEM PERMEASE"/>
    <property type="match status" value="1"/>
</dbReference>
<evidence type="ECO:0000256" key="4">
    <source>
        <dbReference type="ARBA" id="ARBA00022989"/>
    </source>
</evidence>
<evidence type="ECO:0000256" key="3">
    <source>
        <dbReference type="ARBA" id="ARBA00022692"/>
    </source>
</evidence>
<dbReference type="AlphaFoldDB" id="A0A554SFM4"/>
<evidence type="ECO:0000256" key="5">
    <source>
        <dbReference type="ARBA" id="ARBA00023136"/>
    </source>
</evidence>
<dbReference type="GO" id="GO:0015658">
    <property type="term" value="F:branched-chain amino acid transmembrane transporter activity"/>
    <property type="evidence" value="ECO:0007669"/>
    <property type="project" value="InterPro"/>
</dbReference>
<dbReference type="GO" id="GO:0005886">
    <property type="term" value="C:plasma membrane"/>
    <property type="evidence" value="ECO:0007669"/>
    <property type="project" value="UniProtKB-SubCell"/>
</dbReference>
<proteinExistence type="predicted"/>
<keyword evidence="3 6" id="KW-0812">Transmembrane</keyword>
<evidence type="ECO:0000313" key="8">
    <source>
        <dbReference type="Proteomes" id="UP000316988"/>
    </source>
</evidence>
<feature type="transmembrane region" description="Helical" evidence="6">
    <location>
        <begin position="60"/>
        <end position="78"/>
    </location>
</feature>
<feature type="transmembrane region" description="Helical" evidence="6">
    <location>
        <begin position="84"/>
        <end position="102"/>
    </location>
</feature>
<dbReference type="PANTHER" id="PTHR30482:SF20">
    <property type="entry name" value="HIGH-AFFINITY BRANCHED-CHAIN AMINO ACID TRANSPORT SYSTEM PERMEASE PROTEIN LIVM"/>
    <property type="match status" value="1"/>
</dbReference>
<keyword evidence="8" id="KW-1185">Reference proteome</keyword>
<reference evidence="7 8" key="1">
    <citation type="submission" date="2019-07" db="EMBL/GenBank/DDBJ databases">
        <authorList>
            <person name="Zhao L.H."/>
        </authorList>
    </citation>
    <scope>NUCLEOTIDE SEQUENCE [LARGE SCALE GENOMIC DNA]</scope>
    <source>
        <strain evidence="7 8">Co35</strain>
    </source>
</reference>
<dbReference type="InterPro" id="IPR001851">
    <property type="entry name" value="ABC_transp_permease"/>
</dbReference>
<comment type="subcellular location">
    <subcellularLocation>
        <location evidence="1">Cell membrane</location>
        <topology evidence="1">Multi-pass membrane protein</topology>
    </subcellularLocation>
</comment>
<keyword evidence="4 6" id="KW-1133">Transmembrane helix</keyword>